<dbReference type="RefSeq" id="WP_222579613.1">
    <property type="nucleotide sequence ID" value="NZ_JAHVHU010000007.1"/>
</dbReference>
<organism evidence="3 4">
    <name type="scientific">Membranihabitans marinus</name>
    <dbReference type="NCBI Taxonomy" id="1227546"/>
    <lineage>
        <taxon>Bacteria</taxon>
        <taxon>Pseudomonadati</taxon>
        <taxon>Bacteroidota</taxon>
        <taxon>Saprospiria</taxon>
        <taxon>Saprospirales</taxon>
        <taxon>Saprospiraceae</taxon>
        <taxon>Membranihabitans</taxon>
    </lineage>
</organism>
<accession>A0A953L8T8</accession>
<sequence length="145" mass="16572">MFVIKNLMFSVMALGLAMTANAQEQTLQKEEIPVEITSFIEQHFSSTEVMNAKKEKDEMEVSYEVELQDGTELEFNENKEVVSIDNDSPLPESVIPPLLLDYVNSQYPGKKITSWELDDNEQQLELDDDTELVFDTGGNFIREDD</sequence>
<protein>
    <submittedName>
        <fullName evidence="3">PepSY-like domain-containing protein</fullName>
    </submittedName>
</protein>
<evidence type="ECO:0000313" key="4">
    <source>
        <dbReference type="Proteomes" id="UP000753961"/>
    </source>
</evidence>
<feature type="chain" id="PRO_5037739554" evidence="1">
    <location>
        <begin position="23"/>
        <end position="145"/>
    </location>
</feature>
<evidence type="ECO:0000256" key="1">
    <source>
        <dbReference type="SAM" id="SignalP"/>
    </source>
</evidence>
<dbReference type="Pfam" id="PF11396">
    <property type="entry name" value="PepSY_like"/>
    <property type="match status" value="1"/>
</dbReference>
<comment type="caution">
    <text evidence="3">The sequence shown here is derived from an EMBL/GenBank/DDBJ whole genome shotgun (WGS) entry which is preliminary data.</text>
</comment>
<name>A0A953L8T8_9BACT</name>
<keyword evidence="4" id="KW-1185">Reference proteome</keyword>
<feature type="domain" description="Putative beta-lactamase-inhibitor-like PepSY-like" evidence="2">
    <location>
        <begin position="62"/>
        <end position="141"/>
    </location>
</feature>
<reference evidence="3" key="1">
    <citation type="submission" date="2021-06" db="EMBL/GenBank/DDBJ databases">
        <title>44 bacteria genomes isolated from Dapeng, Shenzhen.</title>
        <authorList>
            <person name="Zheng W."/>
            <person name="Yu S."/>
            <person name="Huang Y."/>
        </authorList>
    </citation>
    <scope>NUCLEOTIDE SEQUENCE</scope>
    <source>
        <strain evidence="3">DP5N28-2</strain>
    </source>
</reference>
<dbReference type="AlphaFoldDB" id="A0A953L8T8"/>
<evidence type="ECO:0000313" key="3">
    <source>
        <dbReference type="EMBL" id="MBY5958080.1"/>
    </source>
</evidence>
<gene>
    <name evidence="3" type="ORF">KUV50_08065</name>
</gene>
<dbReference type="InterPro" id="IPR021533">
    <property type="entry name" value="PepSY-like"/>
</dbReference>
<proteinExistence type="predicted"/>
<dbReference type="Gene3D" id="3.40.1420.30">
    <property type="match status" value="1"/>
</dbReference>
<evidence type="ECO:0000259" key="2">
    <source>
        <dbReference type="Pfam" id="PF11396"/>
    </source>
</evidence>
<feature type="signal peptide" evidence="1">
    <location>
        <begin position="1"/>
        <end position="22"/>
    </location>
</feature>
<dbReference type="SUPFAM" id="SSF160574">
    <property type="entry name" value="BT0923-like"/>
    <property type="match status" value="1"/>
</dbReference>
<dbReference type="Proteomes" id="UP000753961">
    <property type="component" value="Unassembled WGS sequence"/>
</dbReference>
<dbReference type="EMBL" id="JAHVHU010000007">
    <property type="protein sequence ID" value="MBY5958080.1"/>
    <property type="molecule type" value="Genomic_DNA"/>
</dbReference>
<keyword evidence="1" id="KW-0732">Signal</keyword>